<evidence type="ECO:0000256" key="3">
    <source>
        <dbReference type="ARBA" id="ARBA00022989"/>
    </source>
</evidence>
<keyword evidence="4" id="KW-0472">Membrane</keyword>
<dbReference type="GO" id="GO:0016020">
    <property type="term" value="C:membrane"/>
    <property type="evidence" value="ECO:0007669"/>
    <property type="project" value="UniProtKB-SubCell"/>
</dbReference>
<evidence type="ECO:0000256" key="4">
    <source>
        <dbReference type="ARBA" id="ARBA00023136"/>
    </source>
</evidence>
<dbReference type="EMBL" id="VDCV01000016">
    <property type="protein sequence ID" value="KAB5519588.1"/>
    <property type="molecule type" value="Genomic_DNA"/>
</dbReference>
<dbReference type="Proteomes" id="UP000326939">
    <property type="component" value="Chromosome 16"/>
</dbReference>
<name>A0A5N5JK24_9ROSI</name>
<keyword evidence="5" id="KW-0175">Coiled coil</keyword>
<evidence type="ECO:0000313" key="9">
    <source>
        <dbReference type="Proteomes" id="UP000326939"/>
    </source>
</evidence>
<sequence>MDLEVFSTQSSPSTDLVKCCNCDCSCSLLTGSSSGAWIRSVKRKHDEFEEGNRFYIPGLDSFSNPRVQIENECAALREMVSSQQQTVQDLYTELEEERNAASSAANEAMSMILRLQREKAEIQMEARQFKRFAEEKMDHDQLEILALEDVLYKREQAIQSLTCEIQAYKHRMMSYGLTEAEAEGERGGFSRNTSMNESLDAAQLEFPAYEYPPLKCNLNENPNPMEAEDDIVDIEKYAFSETPHGREQLKNLEYRIYQMERSPRNIQQDGDFAGTKNILEKVVVGHSPRRSRHSRRLSADSSSSLMGMYREVGPDFATDSPRTKLINSIKKMDNASQVEDCTNSRKRDNSSEFGDDMSDRVYTIDSIHNGVSQNGATEPKAGIGIYEEYLSTPRETLNRPDVSDPDIKKLYMRLQALEADRESMRQAIISMRTDKAQMVLLKEIAQHLCKEMSPERKLPVKKPSLLGSFSFMSIFKVVLYALCNEYALLHIRDFHSVECQLFFCPIHNFEPSLTCISSLCPRFSLKSLFFVIVVGCVLCFLEKESSTKQVYVWAFRHQCRFANASRQRPQHKAMEMSHEHTSVKPSVKIP</sequence>
<dbReference type="InterPro" id="IPR007656">
    <property type="entry name" value="GTD-bd"/>
</dbReference>
<comment type="subcellular location">
    <subcellularLocation>
        <location evidence="1">Membrane</location>
    </subcellularLocation>
</comment>
<feature type="coiled-coil region" evidence="5">
    <location>
        <begin position="80"/>
        <end position="135"/>
    </location>
</feature>
<organism evidence="8 9">
    <name type="scientific">Salix brachista</name>
    <dbReference type="NCBI Taxonomy" id="2182728"/>
    <lineage>
        <taxon>Eukaryota</taxon>
        <taxon>Viridiplantae</taxon>
        <taxon>Streptophyta</taxon>
        <taxon>Embryophyta</taxon>
        <taxon>Tracheophyta</taxon>
        <taxon>Spermatophyta</taxon>
        <taxon>Magnoliopsida</taxon>
        <taxon>eudicotyledons</taxon>
        <taxon>Gunneridae</taxon>
        <taxon>Pentapetalae</taxon>
        <taxon>rosids</taxon>
        <taxon>fabids</taxon>
        <taxon>Malpighiales</taxon>
        <taxon>Salicaceae</taxon>
        <taxon>Saliceae</taxon>
        <taxon>Salix</taxon>
    </lineage>
</organism>
<dbReference type="PANTHER" id="PTHR31422:SF0">
    <property type="entry name" value="MYOSIN-BINDING PROTEIN 7"/>
    <property type="match status" value="1"/>
</dbReference>
<dbReference type="PROSITE" id="PS51775">
    <property type="entry name" value="GTD_BINDING"/>
    <property type="match status" value="1"/>
</dbReference>
<protein>
    <recommendedName>
        <fullName evidence="7">GTD-binding domain-containing protein</fullName>
    </recommendedName>
</protein>
<proteinExistence type="predicted"/>
<feature type="coiled-coil region" evidence="5">
    <location>
        <begin position="407"/>
        <end position="434"/>
    </location>
</feature>
<feature type="region of interest" description="Disordered" evidence="6">
    <location>
        <begin position="336"/>
        <end position="357"/>
    </location>
</feature>
<evidence type="ECO:0000259" key="7">
    <source>
        <dbReference type="PROSITE" id="PS51775"/>
    </source>
</evidence>
<dbReference type="GO" id="GO:0080115">
    <property type="term" value="F:myosin XI tail binding"/>
    <property type="evidence" value="ECO:0007669"/>
    <property type="project" value="UniProtKB-ARBA"/>
</dbReference>
<evidence type="ECO:0000313" key="8">
    <source>
        <dbReference type="EMBL" id="KAB5519588.1"/>
    </source>
</evidence>
<comment type="caution">
    <text evidence="8">The sequence shown here is derived from an EMBL/GenBank/DDBJ whole genome shotgun (WGS) entry which is preliminary data.</text>
</comment>
<reference evidence="9" key="1">
    <citation type="journal article" date="2019" name="Gigascience">
        <title>De novo genome assembly of the endangered Acer yangbiense, a plant species with extremely small populations endemic to Yunnan Province, China.</title>
        <authorList>
            <person name="Yang J."/>
            <person name="Wariss H.M."/>
            <person name="Tao L."/>
            <person name="Zhang R."/>
            <person name="Yun Q."/>
            <person name="Hollingsworth P."/>
            <person name="Dao Z."/>
            <person name="Luo G."/>
            <person name="Guo H."/>
            <person name="Ma Y."/>
            <person name="Sun W."/>
        </authorList>
    </citation>
    <scope>NUCLEOTIDE SEQUENCE [LARGE SCALE GENOMIC DNA]</scope>
    <source>
        <strain evidence="9">cv. br00</strain>
    </source>
</reference>
<evidence type="ECO:0000256" key="1">
    <source>
        <dbReference type="ARBA" id="ARBA00004370"/>
    </source>
</evidence>
<dbReference type="Pfam" id="PF04576">
    <property type="entry name" value="Zein-binding"/>
    <property type="match status" value="1"/>
</dbReference>
<evidence type="ECO:0000256" key="6">
    <source>
        <dbReference type="SAM" id="MobiDB-lite"/>
    </source>
</evidence>
<dbReference type="PANTHER" id="PTHR31422">
    <property type="entry name" value="BNAANNG28530D PROTEIN"/>
    <property type="match status" value="1"/>
</dbReference>
<accession>A0A5N5JK24</accession>
<gene>
    <name evidence="8" type="ORF">DKX38_023907</name>
</gene>
<dbReference type="AlphaFoldDB" id="A0A5N5JK24"/>
<evidence type="ECO:0000256" key="5">
    <source>
        <dbReference type="SAM" id="Coils"/>
    </source>
</evidence>
<evidence type="ECO:0000256" key="2">
    <source>
        <dbReference type="ARBA" id="ARBA00022692"/>
    </source>
</evidence>
<keyword evidence="9" id="KW-1185">Reference proteome</keyword>
<feature type="domain" description="GTD-binding" evidence="7">
    <location>
        <begin position="71"/>
        <end position="169"/>
    </location>
</feature>
<keyword evidence="2" id="KW-0812">Transmembrane</keyword>
<keyword evidence="3" id="KW-1133">Transmembrane helix</keyword>